<accession>A0A1A7R0D8</accession>
<dbReference type="EMBL" id="QLLQ01000003">
    <property type="protein sequence ID" value="RAJ25824.1"/>
    <property type="molecule type" value="Genomic_DNA"/>
</dbReference>
<dbReference type="PANTHER" id="PTHR42834">
    <property type="entry name" value="ENDONUCLEASE/EXONUCLEASE/PHOSPHATASE FAMILY PROTEIN (AFU_ORTHOLOGUE AFUA_3G09210)"/>
    <property type="match status" value="1"/>
</dbReference>
<organism evidence="2 3">
    <name type="scientific">Gelidibacter algens</name>
    <dbReference type="NCBI Taxonomy" id="49280"/>
    <lineage>
        <taxon>Bacteria</taxon>
        <taxon>Pseudomonadati</taxon>
        <taxon>Bacteroidota</taxon>
        <taxon>Flavobacteriia</taxon>
        <taxon>Flavobacteriales</taxon>
        <taxon>Flavobacteriaceae</taxon>
        <taxon>Gelidibacter</taxon>
    </lineage>
</organism>
<gene>
    <name evidence="2" type="ORF">LX77_01240</name>
</gene>
<dbReference type="STRING" id="49280.A9996_10575"/>
<feature type="domain" description="Endonuclease/exonuclease/phosphatase" evidence="1">
    <location>
        <begin position="31"/>
        <end position="347"/>
    </location>
</feature>
<evidence type="ECO:0000313" key="3">
    <source>
        <dbReference type="Proteomes" id="UP000248987"/>
    </source>
</evidence>
<evidence type="ECO:0000259" key="1">
    <source>
        <dbReference type="Pfam" id="PF19580"/>
    </source>
</evidence>
<sequence>MRSQKLLITTSFLMLAINLWSQESKRFKIHTVAFYNLENLFDTINDPTKYDESSPMMELNTGRQEVYNKKIRNMARVIADIGVDGAHNTPAILGVCEIENRGVLVDLVNDSLLLRKDYGIIHYESPDMRGIDVGMIYQKALFQPISTSIHTLKIYDDLTKDRVYTRDQLLVSGKLDGDLIHIIVNHWPSRSGGEERSRSKRIGAAKLNKRLIDSLQIIDPYAKIITMGDLNDDPSNASVKHVLNAKSEKEELQLKDIYNPYENFHKSGLGTTAYRDAWSLFDQILMTQPLLEKDYSSFRFYKAFIYNKYYLTTARGRYKGYPFRSFSDGGFTGGFSDHFPVYVYLIKEVE</sequence>
<keyword evidence="2" id="KW-0269">Exonuclease</keyword>
<keyword evidence="2" id="KW-0540">Nuclease</keyword>
<comment type="caution">
    <text evidence="2">The sequence shown here is derived from an EMBL/GenBank/DDBJ whole genome shotgun (WGS) entry which is preliminary data.</text>
</comment>
<dbReference type="Gene3D" id="3.60.10.10">
    <property type="entry name" value="Endonuclease/exonuclease/phosphatase"/>
    <property type="match status" value="1"/>
</dbReference>
<dbReference type="InterPro" id="IPR036691">
    <property type="entry name" value="Endo/exonu/phosph_ase_sf"/>
</dbReference>
<dbReference type="Proteomes" id="UP000248987">
    <property type="component" value="Unassembled WGS sequence"/>
</dbReference>
<dbReference type="GO" id="GO:0004527">
    <property type="term" value="F:exonuclease activity"/>
    <property type="evidence" value="ECO:0007669"/>
    <property type="project" value="UniProtKB-KW"/>
</dbReference>
<reference evidence="2 3" key="1">
    <citation type="submission" date="2018-06" db="EMBL/GenBank/DDBJ databases">
        <title>Genomic Encyclopedia of Archaeal and Bacterial Type Strains, Phase II (KMG-II): from individual species to whole genera.</title>
        <authorList>
            <person name="Goeker M."/>
        </authorList>
    </citation>
    <scope>NUCLEOTIDE SEQUENCE [LARGE SCALE GENOMIC DNA]</scope>
    <source>
        <strain evidence="2 3">DSM 12408</strain>
    </source>
</reference>
<proteinExistence type="predicted"/>
<dbReference type="AlphaFoldDB" id="A0A1A7R0D8"/>
<dbReference type="Pfam" id="PF19580">
    <property type="entry name" value="Exo_endo_phos_3"/>
    <property type="match status" value="1"/>
</dbReference>
<dbReference type="GO" id="GO:0004519">
    <property type="term" value="F:endonuclease activity"/>
    <property type="evidence" value="ECO:0007669"/>
    <property type="project" value="UniProtKB-KW"/>
</dbReference>
<dbReference type="InterPro" id="IPR005135">
    <property type="entry name" value="Endo/exonuclease/phosphatase"/>
</dbReference>
<keyword evidence="3" id="KW-1185">Reference proteome</keyword>
<dbReference type="PANTHER" id="PTHR42834:SF1">
    <property type="entry name" value="ENDONUCLEASE_EXONUCLEASE_PHOSPHATASE FAMILY PROTEIN (AFU_ORTHOLOGUE AFUA_3G09210)"/>
    <property type="match status" value="1"/>
</dbReference>
<dbReference type="SUPFAM" id="SSF56219">
    <property type="entry name" value="DNase I-like"/>
    <property type="match status" value="1"/>
</dbReference>
<protein>
    <submittedName>
        <fullName evidence="2">Endonuclease/Exonuclease/phosphatase family protein</fullName>
    </submittedName>
</protein>
<dbReference type="OrthoDB" id="9802724at2"/>
<name>A0A1A7R0D8_9FLAO</name>
<keyword evidence="2" id="KW-0255">Endonuclease</keyword>
<evidence type="ECO:0000313" key="2">
    <source>
        <dbReference type="EMBL" id="RAJ25824.1"/>
    </source>
</evidence>
<keyword evidence="2" id="KW-0378">Hydrolase</keyword>